<feature type="region of interest" description="Disordered" evidence="1">
    <location>
        <begin position="110"/>
        <end position="187"/>
    </location>
</feature>
<reference evidence="3" key="2">
    <citation type="submission" date="2009-11" db="EMBL/GenBank/DDBJ databases">
        <title>The Genome Sequence of Allomyces macrogynus strain ATCC 38327.</title>
        <authorList>
            <consortium name="The Broad Institute Genome Sequencing Platform"/>
            <person name="Russ C."/>
            <person name="Cuomo C."/>
            <person name="Shea T."/>
            <person name="Young S.K."/>
            <person name="Zeng Q."/>
            <person name="Koehrsen M."/>
            <person name="Haas B."/>
            <person name="Borodovsky M."/>
            <person name="Guigo R."/>
            <person name="Alvarado L."/>
            <person name="Berlin A."/>
            <person name="Borenstein D."/>
            <person name="Chen Z."/>
            <person name="Engels R."/>
            <person name="Freedman E."/>
            <person name="Gellesch M."/>
            <person name="Goldberg J."/>
            <person name="Griggs A."/>
            <person name="Gujja S."/>
            <person name="Heiman D."/>
            <person name="Hepburn T."/>
            <person name="Howarth C."/>
            <person name="Jen D."/>
            <person name="Larson L."/>
            <person name="Lewis B."/>
            <person name="Mehta T."/>
            <person name="Park D."/>
            <person name="Pearson M."/>
            <person name="Roberts A."/>
            <person name="Saif S."/>
            <person name="Shenoy N."/>
            <person name="Sisk P."/>
            <person name="Stolte C."/>
            <person name="Sykes S."/>
            <person name="Walk T."/>
            <person name="White J."/>
            <person name="Yandava C."/>
            <person name="Burger G."/>
            <person name="Gray M.W."/>
            <person name="Holland P.W.H."/>
            <person name="King N."/>
            <person name="Lang F.B.F."/>
            <person name="Roger A.J."/>
            <person name="Ruiz-Trillo I."/>
            <person name="Lander E."/>
            <person name="Nusbaum C."/>
        </authorList>
    </citation>
    <scope>NUCLEOTIDE SEQUENCE [LARGE SCALE GENOMIC DNA]</scope>
    <source>
        <strain evidence="3">ATCC 38327</strain>
    </source>
</reference>
<name>A0A0L0TEN0_ALLM3</name>
<sequence length="295" mass="32023">MFGPAPPPAAVPGTADRVQSMLAQSQAIAAQAHNLVVDHVAQWLEDAVANTAEMRRAADAVLADDPTSNAARELVSVLTALKADVLALHDKYAMLLPDHVLETIGTTAAAATERSTKLRRGKRSRDEDDLLLPPPPAQRPLDRPPVAEPTFQTRNRARDLPIRNELDRSDGSDDNNDDKNSEMGQYRAAASAARFPCQLLSKTGQFEYTGDKRDGVRGATLRAAFGASPRGPNLPWDQDLMESIGVTRHQQPGVCQACDGMYLPDHQCCDRWVAVNGAAARVGGVVFYVGLRRRR</sequence>
<gene>
    <name evidence="2" type="ORF">AMAG_17347</name>
</gene>
<reference evidence="2 3" key="1">
    <citation type="submission" date="2009-11" db="EMBL/GenBank/DDBJ databases">
        <title>Annotation of Allomyces macrogynus ATCC 38327.</title>
        <authorList>
            <consortium name="The Broad Institute Genome Sequencing Platform"/>
            <person name="Russ C."/>
            <person name="Cuomo C."/>
            <person name="Burger G."/>
            <person name="Gray M.W."/>
            <person name="Holland P.W.H."/>
            <person name="King N."/>
            <person name="Lang F.B.F."/>
            <person name="Roger A.J."/>
            <person name="Ruiz-Trillo I."/>
            <person name="Young S.K."/>
            <person name="Zeng Q."/>
            <person name="Gargeya S."/>
            <person name="Fitzgerald M."/>
            <person name="Haas B."/>
            <person name="Abouelleil A."/>
            <person name="Alvarado L."/>
            <person name="Arachchi H.M."/>
            <person name="Berlin A."/>
            <person name="Chapman S.B."/>
            <person name="Gearin G."/>
            <person name="Goldberg J."/>
            <person name="Griggs A."/>
            <person name="Gujja S."/>
            <person name="Hansen M."/>
            <person name="Heiman D."/>
            <person name="Howarth C."/>
            <person name="Larimer J."/>
            <person name="Lui A."/>
            <person name="MacDonald P.J.P."/>
            <person name="McCowen C."/>
            <person name="Montmayeur A."/>
            <person name="Murphy C."/>
            <person name="Neiman D."/>
            <person name="Pearson M."/>
            <person name="Priest M."/>
            <person name="Roberts A."/>
            <person name="Saif S."/>
            <person name="Shea T."/>
            <person name="Sisk P."/>
            <person name="Stolte C."/>
            <person name="Sykes S."/>
            <person name="Wortman J."/>
            <person name="Nusbaum C."/>
            <person name="Birren B."/>
        </authorList>
    </citation>
    <scope>NUCLEOTIDE SEQUENCE [LARGE SCALE GENOMIC DNA]</scope>
    <source>
        <strain evidence="2 3">ATCC 38327</strain>
    </source>
</reference>
<dbReference type="OrthoDB" id="10519773at2759"/>
<proteinExistence type="predicted"/>
<evidence type="ECO:0000313" key="3">
    <source>
        <dbReference type="Proteomes" id="UP000054350"/>
    </source>
</evidence>
<dbReference type="VEuPathDB" id="FungiDB:AMAG_17347"/>
<accession>A0A0L0TEN0</accession>
<dbReference type="EMBL" id="GG745389">
    <property type="protein sequence ID" value="KNE73150.1"/>
    <property type="molecule type" value="Genomic_DNA"/>
</dbReference>
<protein>
    <submittedName>
        <fullName evidence="2">Uncharacterized protein</fullName>
    </submittedName>
</protein>
<evidence type="ECO:0000313" key="2">
    <source>
        <dbReference type="EMBL" id="KNE73150.1"/>
    </source>
</evidence>
<keyword evidence="3" id="KW-1185">Reference proteome</keyword>
<evidence type="ECO:0000256" key="1">
    <source>
        <dbReference type="SAM" id="MobiDB-lite"/>
    </source>
</evidence>
<feature type="compositionally biased region" description="Basic and acidic residues" evidence="1">
    <location>
        <begin position="156"/>
        <end position="181"/>
    </location>
</feature>
<organism evidence="2 3">
    <name type="scientific">Allomyces macrogynus (strain ATCC 38327)</name>
    <name type="common">Allomyces javanicus var. macrogynus</name>
    <dbReference type="NCBI Taxonomy" id="578462"/>
    <lineage>
        <taxon>Eukaryota</taxon>
        <taxon>Fungi</taxon>
        <taxon>Fungi incertae sedis</taxon>
        <taxon>Blastocladiomycota</taxon>
        <taxon>Blastocladiomycetes</taxon>
        <taxon>Blastocladiales</taxon>
        <taxon>Blastocladiaceae</taxon>
        <taxon>Allomyces</taxon>
    </lineage>
</organism>
<dbReference type="AlphaFoldDB" id="A0A0L0TEN0"/>
<dbReference type="Proteomes" id="UP000054350">
    <property type="component" value="Unassembled WGS sequence"/>
</dbReference>